<evidence type="ECO:0000256" key="2">
    <source>
        <dbReference type="ARBA" id="ARBA00023125"/>
    </source>
</evidence>
<dbReference type="InterPro" id="IPR050255">
    <property type="entry name" value="POU_domain_TF"/>
</dbReference>
<evidence type="ECO:0000313" key="9">
    <source>
        <dbReference type="EMBL" id="KPM05293.1"/>
    </source>
</evidence>
<feature type="compositionally biased region" description="Polar residues" evidence="8">
    <location>
        <begin position="559"/>
        <end position="571"/>
    </location>
</feature>
<keyword evidence="4 5" id="KW-0539">Nucleus</keyword>
<dbReference type="SUPFAM" id="SSF46689">
    <property type="entry name" value="Homeodomain-like"/>
    <property type="match status" value="1"/>
</dbReference>
<dbReference type="EMBL" id="JXLN01010191">
    <property type="protein sequence ID" value="KPM05293.1"/>
    <property type="molecule type" value="Genomic_DNA"/>
</dbReference>
<evidence type="ECO:0000256" key="5">
    <source>
        <dbReference type="PROSITE-ProRule" id="PRU00108"/>
    </source>
</evidence>
<keyword evidence="3 5" id="KW-0371">Homeobox</keyword>
<dbReference type="PANTHER" id="PTHR11636:SF5">
    <property type="entry name" value="POU DOMAIN MOTIF 3, ISOFORM F"/>
    <property type="match status" value="1"/>
</dbReference>
<evidence type="ECO:0000256" key="1">
    <source>
        <dbReference type="ARBA" id="ARBA00004123"/>
    </source>
</evidence>
<dbReference type="OrthoDB" id="10066259at2759"/>
<feature type="compositionally biased region" description="Polar residues" evidence="8">
    <location>
        <begin position="812"/>
        <end position="844"/>
    </location>
</feature>
<evidence type="ECO:0000256" key="7">
    <source>
        <dbReference type="RuleBase" id="RU361194"/>
    </source>
</evidence>
<organism evidence="9 10">
    <name type="scientific">Sarcoptes scabiei</name>
    <name type="common">Itch mite</name>
    <name type="synonym">Acarus scabiei</name>
    <dbReference type="NCBI Taxonomy" id="52283"/>
    <lineage>
        <taxon>Eukaryota</taxon>
        <taxon>Metazoa</taxon>
        <taxon>Ecdysozoa</taxon>
        <taxon>Arthropoda</taxon>
        <taxon>Chelicerata</taxon>
        <taxon>Arachnida</taxon>
        <taxon>Acari</taxon>
        <taxon>Acariformes</taxon>
        <taxon>Sarcoptiformes</taxon>
        <taxon>Astigmata</taxon>
        <taxon>Psoroptidia</taxon>
        <taxon>Sarcoptoidea</taxon>
        <taxon>Sarcoptidae</taxon>
        <taxon>Sarcoptinae</taxon>
        <taxon>Sarcoptes</taxon>
    </lineage>
</organism>
<dbReference type="PRINTS" id="PR00028">
    <property type="entry name" value="POUDOMAIN"/>
</dbReference>
<dbReference type="PROSITE" id="PS00465">
    <property type="entry name" value="POU_2"/>
    <property type="match status" value="1"/>
</dbReference>
<gene>
    <name evidence="9" type="ORF">QR98_0037540</name>
</gene>
<feature type="region of interest" description="Disordered" evidence="8">
    <location>
        <begin position="803"/>
        <end position="844"/>
    </location>
</feature>
<dbReference type="GO" id="GO:0000978">
    <property type="term" value="F:RNA polymerase II cis-regulatory region sequence-specific DNA binding"/>
    <property type="evidence" value="ECO:0007669"/>
    <property type="project" value="TreeGrafter"/>
</dbReference>
<dbReference type="AlphaFoldDB" id="A0A132A2W9"/>
<dbReference type="InterPro" id="IPR009057">
    <property type="entry name" value="Homeodomain-like_sf"/>
</dbReference>
<dbReference type="SUPFAM" id="SSF47413">
    <property type="entry name" value="lambda repressor-like DNA-binding domains"/>
    <property type="match status" value="1"/>
</dbReference>
<feature type="compositionally biased region" description="Polar residues" evidence="8">
    <location>
        <begin position="1177"/>
        <end position="1191"/>
    </location>
</feature>
<dbReference type="Gene3D" id="1.10.260.40">
    <property type="entry name" value="lambda repressor-like DNA-binding domains"/>
    <property type="match status" value="1"/>
</dbReference>
<comment type="similarity">
    <text evidence="7">Belongs to the POU transcription factor family.</text>
</comment>
<dbReference type="Gene3D" id="1.10.10.60">
    <property type="entry name" value="Homeodomain-like"/>
    <property type="match status" value="1"/>
</dbReference>
<feature type="compositionally biased region" description="Low complexity" evidence="8">
    <location>
        <begin position="1012"/>
        <end position="1026"/>
    </location>
</feature>
<feature type="compositionally biased region" description="Low complexity" evidence="8">
    <location>
        <begin position="1105"/>
        <end position="1117"/>
    </location>
</feature>
<comment type="caution">
    <text evidence="9">The sequence shown here is derived from an EMBL/GenBank/DDBJ whole genome shotgun (WGS) entry which is preliminary data.</text>
</comment>
<dbReference type="CDD" id="cd00086">
    <property type="entry name" value="homeodomain"/>
    <property type="match status" value="1"/>
</dbReference>
<feature type="region of interest" description="Disordered" evidence="8">
    <location>
        <begin position="1097"/>
        <end position="1128"/>
    </location>
</feature>
<evidence type="ECO:0000256" key="4">
    <source>
        <dbReference type="ARBA" id="ARBA00023242"/>
    </source>
</evidence>
<dbReference type="Pfam" id="PF00046">
    <property type="entry name" value="Homeodomain"/>
    <property type="match status" value="1"/>
</dbReference>
<name>A0A132A2W9_SARSC</name>
<feature type="region of interest" description="Disordered" evidence="8">
    <location>
        <begin position="1146"/>
        <end position="1201"/>
    </location>
</feature>
<dbReference type="GO" id="GO:0005634">
    <property type="term" value="C:nucleus"/>
    <property type="evidence" value="ECO:0007669"/>
    <property type="project" value="UniProtKB-SubCell"/>
</dbReference>
<dbReference type="Pfam" id="PF00157">
    <property type="entry name" value="Pou"/>
    <property type="match status" value="1"/>
</dbReference>
<evidence type="ECO:0000313" key="10">
    <source>
        <dbReference type="Proteomes" id="UP000616769"/>
    </source>
</evidence>
<sequence length="1220" mass="133168">MNQLTVMLNNGGNNGSQQLQQPNHTSNQNGPQPSQQHQPQPHFFAFQNAQQGTTTLQPTALAIDQSQQFVTFQAPTASTIPGTLMLSNHGHGLLNPNLQAQPTFVPQQSSQGPTIQYIIQQPQQTAQSQLQAIPGQTQFAWYQYDSKQSNTKQLNNIDSTTIDIHRPATNNTQTTTPATFGNGAIINSNQLIGAPNGQQFILNQTLTPTTNLPQNPSSQQHQQAQQVYQLVLPNGQIVQTVPTASPSLVPSSILSTQSTQPTAIQVPFVNATNNQLNASLVGSTNLAALAAPQTFLTTRPQLQQQQHQIPMNSAIIASQQPTTITANVFGSGSNNNNNGTIADNYIGIAPSRINQNNLQQQQSQQNLLMTVQPTALQSLQTSPMISNNSLIINSVSPKPIISSTSSMNVLPTSTSTTTTTAMTVLTIDRSDNNSKPLIPETVLDQKSLQSSTDSEKKSIQNTVIDSKYAIENSSAPKKSIDETAIRSSVKNVRNETNISTIPTKKLKTTVTTSTMTTPNIFIDNLIGGECDLNDFDGKKFLYESNPISSSDFDLKNQSDRNPQLKSSMFDSTNSIEIRKENSNAEKIIDNNRIDQLDNLSEDDGDENDDDDDDDGETELLETSSTETEMESESFPNKPNGLVNDVRFETGKEFNSIIKDPLLNTATLIKTVDFDDAKIFNNNNEIITNIDNKIQTNLDLKSEEKEGYQSSYGGSPCQFTDTDDEDDDDDDDGDENDDEENGSCVNGEIKLIRRNGLTRAAYNLINNRIMSSEEDNATTASIDSKCSSTGSILGDVIGVGLKQSSKNSKNNKVSIQIQTSASQSPTTSLGSNGNTMEAESTTQNTLISSKEKTIWTAEEQQVVNEMQEFAKKFKLCRLSLGLTQSQVGQELSSLGPCYSQSAICRFEKLDITLKSAKKIKPILENWMREAEEKYRHNKLVGPLRPEALAEVLANKDSLFLGSLGLGSGINNVSSSGSNSFKISSALELVQKQKQQQQQEQLKSKAFDGENVDNDNNNNNSITGNLNESNISSNIQKAFMESNKKRKRRTSFTPAAIEALNRFFERNNHPSGSEMTEISEYLNYDRDVVRVWFCNKRQATKAKQKTETTSTPTPPVSESASISGDECDSNQKNLLSNADLATISQLSKSKNLSKTDSRLSSPPPPPPPPTSSSLSISTASNGTPNIDTISSDSLPIDDERSASNIHPPTILITIVVVVVKKH</sequence>
<dbReference type="PROSITE" id="PS50071">
    <property type="entry name" value="HOMEOBOX_2"/>
    <property type="match status" value="1"/>
</dbReference>
<feature type="compositionally biased region" description="Polar residues" evidence="8">
    <location>
        <begin position="707"/>
        <end position="718"/>
    </location>
</feature>
<dbReference type="InterPro" id="IPR010982">
    <property type="entry name" value="Lambda_DNA-bd_dom_sf"/>
</dbReference>
<feature type="region of interest" description="Disordered" evidence="8">
    <location>
        <begin position="595"/>
        <end position="642"/>
    </location>
</feature>
<feature type="compositionally biased region" description="Low complexity" evidence="8">
    <location>
        <begin position="8"/>
        <end position="39"/>
    </location>
</feature>
<feature type="compositionally biased region" description="Acidic residues" evidence="8">
    <location>
        <begin position="720"/>
        <end position="740"/>
    </location>
</feature>
<feature type="region of interest" description="Disordered" evidence="8">
    <location>
        <begin position="700"/>
        <end position="744"/>
    </location>
</feature>
<dbReference type="SMART" id="SM00389">
    <property type="entry name" value="HOX"/>
    <property type="match status" value="1"/>
</dbReference>
<dbReference type="InterPro" id="IPR001356">
    <property type="entry name" value="HD"/>
</dbReference>
<evidence type="ECO:0000256" key="3">
    <source>
        <dbReference type="ARBA" id="ARBA00023155"/>
    </source>
</evidence>
<dbReference type="VEuPathDB" id="VectorBase:SSCA007810"/>
<evidence type="ECO:0000256" key="6">
    <source>
        <dbReference type="RuleBase" id="RU000682"/>
    </source>
</evidence>
<protein>
    <recommendedName>
        <fullName evidence="7">POU domain protein</fullName>
    </recommendedName>
</protein>
<dbReference type="InterPro" id="IPR013847">
    <property type="entry name" value="POU"/>
</dbReference>
<feature type="region of interest" description="Disordered" evidence="8">
    <location>
        <begin position="990"/>
        <end position="1026"/>
    </location>
</feature>
<dbReference type="InterPro" id="IPR000327">
    <property type="entry name" value="POU_dom"/>
</dbReference>
<dbReference type="PANTHER" id="PTHR11636">
    <property type="entry name" value="POU DOMAIN"/>
    <property type="match status" value="1"/>
</dbReference>
<keyword evidence="7" id="KW-0804">Transcription</keyword>
<feature type="compositionally biased region" description="Pro residues" evidence="8">
    <location>
        <begin position="1159"/>
        <end position="1168"/>
    </location>
</feature>
<dbReference type="PROSITE" id="PS51179">
    <property type="entry name" value="POU_3"/>
    <property type="match status" value="1"/>
</dbReference>
<feature type="compositionally biased region" description="Acidic residues" evidence="8">
    <location>
        <begin position="599"/>
        <end position="619"/>
    </location>
</feature>
<feature type="DNA-binding region" description="Homeobox" evidence="5">
    <location>
        <begin position="1043"/>
        <end position="1102"/>
    </location>
</feature>
<accession>A0A132A2W9</accession>
<feature type="region of interest" description="Disordered" evidence="8">
    <location>
        <begin position="1"/>
        <end position="39"/>
    </location>
</feature>
<dbReference type="SMART" id="SM00352">
    <property type="entry name" value="POU"/>
    <property type="match status" value="1"/>
</dbReference>
<comment type="subcellular location">
    <subcellularLocation>
        <location evidence="1 5 6">Nucleus</location>
    </subcellularLocation>
</comment>
<keyword evidence="2 5" id="KW-0238">DNA-binding</keyword>
<reference evidence="9 10" key="1">
    <citation type="journal article" date="2015" name="Parasit. Vectors">
        <title>Draft genome of the scabies mite.</title>
        <authorList>
            <person name="Rider S.D.Jr."/>
            <person name="Morgan M.S."/>
            <person name="Arlian L.G."/>
        </authorList>
    </citation>
    <scope>NUCLEOTIDE SEQUENCE [LARGE SCALE GENOMIC DNA]</scope>
    <source>
        <strain evidence="9">Arlian Lab</strain>
    </source>
</reference>
<evidence type="ECO:0000256" key="8">
    <source>
        <dbReference type="SAM" id="MobiDB-lite"/>
    </source>
</evidence>
<dbReference type="GO" id="GO:0000981">
    <property type="term" value="F:DNA-binding transcription factor activity, RNA polymerase II-specific"/>
    <property type="evidence" value="ECO:0007669"/>
    <property type="project" value="TreeGrafter"/>
</dbReference>
<feature type="compositionally biased region" description="Low complexity" evidence="8">
    <location>
        <begin position="990"/>
        <end position="999"/>
    </location>
</feature>
<proteinExistence type="inferred from homology"/>
<feature type="region of interest" description="Disordered" evidence="8">
    <location>
        <begin position="547"/>
        <end position="571"/>
    </location>
</feature>
<dbReference type="Proteomes" id="UP000616769">
    <property type="component" value="Unassembled WGS sequence"/>
</dbReference>